<dbReference type="ExpressionAtlas" id="M1ALM4">
    <property type="expression patterns" value="baseline"/>
</dbReference>
<organism evidence="2 3">
    <name type="scientific">Solanum tuberosum</name>
    <name type="common">Potato</name>
    <dbReference type="NCBI Taxonomy" id="4113"/>
    <lineage>
        <taxon>Eukaryota</taxon>
        <taxon>Viridiplantae</taxon>
        <taxon>Streptophyta</taxon>
        <taxon>Embryophyta</taxon>
        <taxon>Tracheophyta</taxon>
        <taxon>Spermatophyta</taxon>
        <taxon>Magnoliopsida</taxon>
        <taxon>eudicotyledons</taxon>
        <taxon>Gunneridae</taxon>
        <taxon>Pentapetalae</taxon>
        <taxon>asterids</taxon>
        <taxon>lamiids</taxon>
        <taxon>Solanales</taxon>
        <taxon>Solanaceae</taxon>
        <taxon>Solanoideae</taxon>
        <taxon>Solaneae</taxon>
        <taxon>Solanum</taxon>
    </lineage>
</organism>
<dbReference type="CDD" id="cd01837">
    <property type="entry name" value="SGNH_plant_lipase_like"/>
    <property type="match status" value="2"/>
</dbReference>
<dbReference type="Pfam" id="PF00657">
    <property type="entry name" value="Lipase_GDSL"/>
    <property type="match status" value="3"/>
</dbReference>
<accession>M1ALM4</accession>
<dbReference type="PANTHER" id="PTHR45642">
    <property type="entry name" value="GDSL ESTERASE/LIPASE EXL3"/>
    <property type="match status" value="1"/>
</dbReference>
<dbReference type="InParanoid" id="M1ALM4"/>
<reference evidence="2" key="2">
    <citation type="submission" date="2015-06" db="UniProtKB">
        <authorList>
            <consortium name="EnsemblPlants"/>
        </authorList>
    </citation>
    <scope>IDENTIFICATION</scope>
    <source>
        <strain evidence="2">DM1-3 516 R44</strain>
    </source>
</reference>
<evidence type="ECO:0000313" key="2">
    <source>
        <dbReference type="EnsemblPlants" id="PGSC0003DMT400025571"/>
    </source>
</evidence>
<dbReference type="GO" id="GO:0016298">
    <property type="term" value="F:lipase activity"/>
    <property type="evidence" value="ECO:0007669"/>
    <property type="project" value="InterPro"/>
</dbReference>
<dbReference type="EnsemblPlants" id="PGSC0003DMT400025571">
    <property type="protein sequence ID" value="PGSC0003DMT400025571"/>
    <property type="gene ID" value="PGSC0003DMG400009880"/>
</dbReference>
<dbReference type="PROSITE" id="PS01098">
    <property type="entry name" value="LIPASE_GDSL_SER"/>
    <property type="match status" value="2"/>
</dbReference>
<protein>
    <submittedName>
        <fullName evidence="2">Zinc finger protein</fullName>
    </submittedName>
</protein>
<dbReference type="Gene3D" id="3.40.50.1110">
    <property type="entry name" value="SGNH hydrolase"/>
    <property type="match status" value="3"/>
</dbReference>
<dbReference type="GO" id="GO:0005576">
    <property type="term" value="C:extracellular region"/>
    <property type="evidence" value="ECO:0000318"/>
    <property type="project" value="GO_Central"/>
</dbReference>
<dbReference type="InterPro" id="IPR050592">
    <property type="entry name" value="GDSL_lipolytic_enzyme"/>
</dbReference>
<sequence>MGGNKPTGRFSNARTPADMLVEDFGIKKLMPAYLDSNLKVEDLKTGVSFASGASGFDLLTPIVADLYNMGGRRIWIFGLPPIGCLPSQILRGGGPSKICVDEYNQAAQIANTKLSNKIYSLNKKLPQIELLYINIYDPLLDIIVNHDKYALFVFGDSIVDTGNNNGLKTIAKVNYPPYGKDFMGGIPTGRFSNGKVPSDFLVEELGIKDLLPAFLDPTLQAEDLITGVNFASGGAGYDPLTSEIAKVISLDGQVTLFKEYIVKLTELVGEDRKNEILANSLFMLVTGANDITNTYFGTPLRKSYYDVPSYADLLVNFACSFVQDLYGLGARRIGIFGIPPIGCLPSQRTLKGGEARQCVDNLNQAAQLFNIKLEAYSNSQGNKLPNSRLVYVDTYNVLLDVIDNPQRYDMNVPRNKSIPAVIVFGDSIVDTGNNNGLTTIGKVNYPPYGKDFMGGKPTGRFSNGKVPPDLIVEELGIKELLPAYLDPTLQAEDLITGVNLASGECYIMSGQLEMFKEYIVKLKEIVGENRKNKILANSLYILVIGSNDITNTYFSTPLRKSYYDISSYADFLLNYGSSFLKDLHELGARRIGVFGIPPIGCLPSQRTLKGGEERQCVDYLNQAALLFNSKLAADLSSLGNKLPNSRLVYVDIYNLPLDVINNPQKYGTDMSVFLLNINKISVSYLYMIVQDSRLQTKDAAGQGK</sequence>
<dbReference type="InterPro" id="IPR035669">
    <property type="entry name" value="SGNH_plant_lipase-like"/>
</dbReference>
<proteinExistence type="inferred from homology"/>
<name>M1ALM4_SOLTU</name>
<dbReference type="InterPro" id="IPR036514">
    <property type="entry name" value="SGNH_hydro_sf"/>
</dbReference>
<evidence type="ECO:0000313" key="3">
    <source>
        <dbReference type="Proteomes" id="UP000011115"/>
    </source>
</evidence>
<dbReference type="PaxDb" id="4113-PGSC0003DMT400025571"/>
<dbReference type="FunFam" id="3.40.50.1110:FF:000003">
    <property type="entry name" value="GDSL esterase/lipase APG"/>
    <property type="match status" value="2"/>
</dbReference>
<dbReference type="InterPro" id="IPR001087">
    <property type="entry name" value="GDSL"/>
</dbReference>
<comment type="similarity">
    <text evidence="1">Belongs to the 'GDSL' lipolytic enzyme family.</text>
</comment>
<dbReference type="Gramene" id="PGSC0003DMT400025571">
    <property type="protein sequence ID" value="PGSC0003DMT400025571"/>
    <property type="gene ID" value="PGSC0003DMG400009880"/>
</dbReference>
<dbReference type="PANTHER" id="PTHR45642:SF138">
    <property type="entry name" value="GDSL ESTERASE_LIPASE EXL3-LIKE"/>
    <property type="match status" value="1"/>
</dbReference>
<dbReference type="STRING" id="4113.M1ALM4"/>
<dbReference type="eggNOG" id="ENOG502QS27">
    <property type="taxonomic scope" value="Eukaryota"/>
</dbReference>
<dbReference type="Proteomes" id="UP000011115">
    <property type="component" value="Unassembled WGS sequence"/>
</dbReference>
<dbReference type="HOGENOM" id="CLU_392024_0_0_1"/>
<evidence type="ECO:0000256" key="1">
    <source>
        <dbReference type="ARBA" id="ARBA00008668"/>
    </source>
</evidence>
<keyword evidence="3" id="KW-1185">Reference proteome</keyword>
<dbReference type="GO" id="GO:0006629">
    <property type="term" value="P:lipid metabolic process"/>
    <property type="evidence" value="ECO:0007669"/>
    <property type="project" value="InterPro"/>
</dbReference>
<reference evidence="3" key="1">
    <citation type="journal article" date="2011" name="Nature">
        <title>Genome sequence and analysis of the tuber crop potato.</title>
        <authorList>
            <consortium name="The Potato Genome Sequencing Consortium"/>
        </authorList>
    </citation>
    <scope>NUCLEOTIDE SEQUENCE [LARGE SCALE GENOMIC DNA]</scope>
    <source>
        <strain evidence="3">cv. DM1-3 516 R44</strain>
    </source>
</reference>
<dbReference type="AlphaFoldDB" id="M1ALM4"/>
<dbReference type="InterPro" id="IPR008265">
    <property type="entry name" value="Lipase_GDSL_AS"/>
</dbReference>